<proteinExistence type="inferred from homology"/>
<protein>
    <submittedName>
        <fullName evidence="4">Sugar transferase</fullName>
        <ecNumber evidence="4">2.7.8.-</ecNumber>
    </submittedName>
</protein>
<feature type="domain" description="Bacterial sugar transferase" evidence="3">
    <location>
        <begin position="11"/>
        <end position="183"/>
    </location>
</feature>
<sequence length="205" mass="22587">MAPVRPYDFIKRFLDIVASAVALVVLSPVLVIVVILVRTRLGKPVLFVQARPGLNGRIFLLRKFRSMLDIDESRGLVSDADRLTGFGRALRATSLDELPSLWNVLRGDMSVVGPRPLLVEYLPKYTPLQARRHEVRPGITGLAQASGRNALGWEDKFALDVEYVDNRSLSLDARVILATIKSMAVREGISAEGQATMSKFEGSDA</sequence>
<organism evidence="4 5">
    <name type="scientific">Microbacterium capsulatum</name>
    <dbReference type="NCBI Taxonomy" id="3041921"/>
    <lineage>
        <taxon>Bacteria</taxon>
        <taxon>Bacillati</taxon>
        <taxon>Actinomycetota</taxon>
        <taxon>Actinomycetes</taxon>
        <taxon>Micrococcales</taxon>
        <taxon>Microbacteriaceae</taxon>
        <taxon>Microbacterium</taxon>
    </lineage>
</organism>
<evidence type="ECO:0000256" key="2">
    <source>
        <dbReference type="SAM" id="Phobius"/>
    </source>
</evidence>
<dbReference type="InterPro" id="IPR003362">
    <property type="entry name" value="Bact_transf"/>
</dbReference>
<keyword evidence="2" id="KW-0472">Membrane</keyword>
<keyword evidence="2" id="KW-0812">Transmembrane</keyword>
<dbReference type="EMBL" id="JAVFCB010000005">
    <property type="protein sequence ID" value="MDQ4214236.1"/>
    <property type="molecule type" value="Genomic_DNA"/>
</dbReference>
<comment type="caution">
    <text evidence="4">The sequence shown here is derived from an EMBL/GenBank/DDBJ whole genome shotgun (WGS) entry which is preliminary data.</text>
</comment>
<gene>
    <name evidence="4" type="ORF">RBR11_09950</name>
</gene>
<keyword evidence="5" id="KW-1185">Reference proteome</keyword>
<dbReference type="Pfam" id="PF02397">
    <property type="entry name" value="Bac_transf"/>
    <property type="match status" value="1"/>
</dbReference>
<keyword evidence="4" id="KW-0808">Transferase</keyword>
<evidence type="ECO:0000256" key="1">
    <source>
        <dbReference type="ARBA" id="ARBA00006464"/>
    </source>
</evidence>
<evidence type="ECO:0000313" key="5">
    <source>
        <dbReference type="Proteomes" id="UP001230289"/>
    </source>
</evidence>
<name>A0ABU0XGP4_9MICO</name>
<evidence type="ECO:0000259" key="3">
    <source>
        <dbReference type="Pfam" id="PF02397"/>
    </source>
</evidence>
<dbReference type="GO" id="GO:0016740">
    <property type="term" value="F:transferase activity"/>
    <property type="evidence" value="ECO:0007669"/>
    <property type="project" value="UniProtKB-KW"/>
</dbReference>
<reference evidence="4 5" key="1">
    <citation type="submission" date="2023-08" db="EMBL/GenBank/DDBJ databases">
        <title>Microbacterium sp. nov., isolated from a waste landfill.</title>
        <authorList>
            <person name="Wen W."/>
        </authorList>
    </citation>
    <scope>NUCLEOTIDE SEQUENCE [LARGE SCALE GENOMIC DNA]</scope>
    <source>
        <strain evidence="4 5">ASV81</strain>
    </source>
</reference>
<evidence type="ECO:0000313" key="4">
    <source>
        <dbReference type="EMBL" id="MDQ4214236.1"/>
    </source>
</evidence>
<dbReference type="PANTHER" id="PTHR30576">
    <property type="entry name" value="COLANIC BIOSYNTHESIS UDP-GLUCOSE LIPID CARRIER TRANSFERASE"/>
    <property type="match status" value="1"/>
</dbReference>
<dbReference type="PANTHER" id="PTHR30576:SF8">
    <property type="entry name" value="UNDECAPRENYL-PHOSPHATE GALACTOSE PHOSPHOTRANSFERASE"/>
    <property type="match status" value="1"/>
</dbReference>
<accession>A0ABU0XGP4</accession>
<feature type="transmembrane region" description="Helical" evidence="2">
    <location>
        <begin position="16"/>
        <end position="37"/>
    </location>
</feature>
<keyword evidence="2" id="KW-1133">Transmembrane helix</keyword>
<dbReference type="RefSeq" id="WP_308489174.1">
    <property type="nucleotide sequence ID" value="NZ_JAVFCB010000005.1"/>
</dbReference>
<dbReference type="Proteomes" id="UP001230289">
    <property type="component" value="Unassembled WGS sequence"/>
</dbReference>
<comment type="similarity">
    <text evidence="1">Belongs to the bacterial sugar transferase family.</text>
</comment>
<dbReference type="EC" id="2.7.8.-" evidence="4"/>